<dbReference type="InterPro" id="IPR005653">
    <property type="entry name" value="OstA-like_N"/>
</dbReference>
<dbReference type="RefSeq" id="WP_157540494.1">
    <property type="nucleotide sequence ID" value="NZ_WQLA01000002.1"/>
</dbReference>
<dbReference type="Gene3D" id="2.60.450.10">
    <property type="entry name" value="Lipopolysaccharide (LPS) transport protein A like domain"/>
    <property type="match status" value="2"/>
</dbReference>
<name>A0A6I4I6L7_9SPHI</name>
<feature type="compositionally biased region" description="Low complexity" evidence="1">
    <location>
        <begin position="697"/>
        <end position="711"/>
    </location>
</feature>
<feature type="signal peptide" evidence="2">
    <location>
        <begin position="1"/>
        <end position="19"/>
    </location>
</feature>
<evidence type="ECO:0000259" key="3">
    <source>
        <dbReference type="Pfam" id="PF13100"/>
    </source>
</evidence>
<evidence type="ECO:0000256" key="1">
    <source>
        <dbReference type="SAM" id="MobiDB-lite"/>
    </source>
</evidence>
<dbReference type="AlphaFoldDB" id="A0A6I4I6L7"/>
<feature type="domain" description="Organic solvent tolerance-like N-terminal" evidence="3">
    <location>
        <begin position="43"/>
        <end position="181"/>
    </location>
</feature>
<feature type="compositionally biased region" description="Polar residues" evidence="1">
    <location>
        <begin position="712"/>
        <end position="735"/>
    </location>
</feature>
<dbReference type="OrthoDB" id="9805931at2"/>
<reference evidence="4 5" key="1">
    <citation type="submission" date="2019-12" db="EMBL/GenBank/DDBJ databases">
        <title>Mucilaginibacter sp. HME9299 genome sequencing and assembly.</title>
        <authorList>
            <person name="Kang H."/>
            <person name="Kim H."/>
            <person name="Joh K."/>
        </authorList>
    </citation>
    <scope>NUCLEOTIDE SEQUENCE [LARGE SCALE GENOMIC DNA]</scope>
    <source>
        <strain evidence="4 5">HME9299</strain>
    </source>
</reference>
<organism evidence="4 5">
    <name type="scientific">Mucilaginibacter aquatilis</name>
    <dbReference type="NCBI Taxonomy" id="1517760"/>
    <lineage>
        <taxon>Bacteria</taxon>
        <taxon>Pseudomonadati</taxon>
        <taxon>Bacteroidota</taxon>
        <taxon>Sphingobacteriia</taxon>
        <taxon>Sphingobacteriales</taxon>
        <taxon>Sphingobacteriaceae</taxon>
        <taxon>Mucilaginibacter</taxon>
    </lineage>
</organism>
<feature type="region of interest" description="Disordered" evidence="1">
    <location>
        <begin position="697"/>
        <end position="790"/>
    </location>
</feature>
<dbReference type="Pfam" id="PF13100">
    <property type="entry name" value="OstA_2"/>
    <property type="match status" value="1"/>
</dbReference>
<gene>
    <name evidence="4" type="ORF">GO816_06260</name>
</gene>
<proteinExistence type="predicted"/>
<dbReference type="EMBL" id="WQLA01000002">
    <property type="protein sequence ID" value="MVN90722.1"/>
    <property type="molecule type" value="Genomic_DNA"/>
</dbReference>
<comment type="caution">
    <text evidence="4">The sequence shown here is derived from an EMBL/GenBank/DDBJ whole genome shotgun (WGS) entry which is preliminary data.</text>
</comment>
<dbReference type="Proteomes" id="UP000434850">
    <property type="component" value="Unassembled WGS sequence"/>
</dbReference>
<feature type="chain" id="PRO_5026122709" description="Organic solvent tolerance-like N-terminal domain-containing protein" evidence="2">
    <location>
        <begin position="20"/>
        <end position="790"/>
    </location>
</feature>
<sequence>MRKYLFTYVLLLLAVAATAQRRAKPSIVRILSSTGTVGVKINGEDVVKIYNGVFLHEGTTLRSDSSYLYKTRNSFDAFGNVNINQGDTLNVYGDKLYYNGNTHVALVTNNVRMVDRDATLTTNYLTYNTATKIGTYTGGGKLVNKDNTLTSKNGYYFSGSRDAYFRYDVVLTTVDALIKTDTLRYNSGTRISYFYGPTHIYGKDKDTLYTERGEYHTITEQAFFSKNNIYTQTSKYLKGDSLFYDRLKGYGRAVRRVTFNDNEQKVTIKGQLGTFYRSEDRAVVTQNPYVMMVTEDKDTSKTDTVAPQAVVAKKDKTAVVKKDTVVSKTKPVDAKAENGSAAATAAVDSVTVKPAPKIKRDTLYWGADTLETRIVTYKTLRQLQEKMRLAGIKDTSTADKPATVRKAPLKLSTVKNLIPMPPAGLKMDTSFFKSNYFGKPKVPRVDSAKLKKALADSLSKKAAKDTSAKKVASPPKVVRPDSVYLQRKFDLKDTARIRILTAHHNAKIFKSDLQAKADSMFYSYADSTMRMFVEPIIWTQGSQISGDTIYFQLKNKKLDNMDVWPRALTVNVEGTDSAYFNQVAGKKMRGFFVSNKLQRLFVDGNAETIYFNRDSTKQVTEMMRSVSSRIRVNFKDNKAQNVTLFTKVGQDIYPIEKATEDDKILKGFLWKPKERPASKEAIISPPKVKAVLPVKKSAAKAPTAGKKPASAVTTKKATPPDSSAKQRVTPDSSVVNGRPMRADTSNTPSVRDTVIKGKPAVTQPVNPPADSTRKKLLRDTSAILNKPKRQ</sequence>
<evidence type="ECO:0000256" key="2">
    <source>
        <dbReference type="SAM" id="SignalP"/>
    </source>
</evidence>
<evidence type="ECO:0000313" key="5">
    <source>
        <dbReference type="Proteomes" id="UP000434850"/>
    </source>
</evidence>
<protein>
    <recommendedName>
        <fullName evidence="3">Organic solvent tolerance-like N-terminal domain-containing protein</fullName>
    </recommendedName>
</protein>
<accession>A0A6I4I6L7</accession>
<keyword evidence="5" id="KW-1185">Reference proteome</keyword>
<keyword evidence="2" id="KW-0732">Signal</keyword>
<evidence type="ECO:0000313" key="4">
    <source>
        <dbReference type="EMBL" id="MVN90722.1"/>
    </source>
</evidence>